<keyword evidence="2" id="KW-1185">Reference proteome</keyword>
<evidence type="ECO:0000313" key="2">
    <source>
        <dbReference type="Proteomes" id="UP000256970"/>
    </source>
</evidence>
<protein>
    <submittedName>
        <fullName evidence="1">Uncharacterized protein</fullName>
    </submittedName>
</protein>
<proteinExistence type="predicted"/>
<dbReference type="AlphaFoldDB" id="A0A383VQY8"/>
<dbReference type="Proteomes" id="UP000256970">
    <property type="component" value="Unassembled WGS sequence"/>
</dbReference>
<dbReference type="EMBL" id="FNXT01000785">
    <property type="protein sequence ID" value="SZX67310.1"/>
    <property type="molecule type" value="Genomic_DNA"/>
</dbReference>
<organism evidence="1 2">
    <name type="scientific">Tetradesmus obliquus</name>
    <name type="common">Green alga</name>
    <name type="synonym">Acutodesmus obliquus</name>
    <dbReference type="NCBI Taxonomy" id="3088"/>
    <lineage>
        <taxon>Eukaryota</taxon>
        <taxon>Viridiplantae</taxon>
        <taxon>Chlorophyta</taxon>
        <taxon>core chlorophytes</taxon>
        <taxon>Chlorophyceae</taxon>
        <taxon>CS clade</taxon>
        <taxon>Sphaeropleales</taxon>
        <taxon>Scenedesmaceae</taxon>
        <taxon>Tetradesmus</taxon>
    </lineage>
</organism>
<accession>A0A383VQY8</accession>
<gene>
    <name evidence="1" type="ORF">BQ4739_LOCUS7716</name>
</gene>
<reference evidence="1 2" key="1">
    <citation type="submission" date="2016-10" db="EMBL/GenBank/DDBJ databases">
        <authorList>
            <person name="Cai Z."/>
        </authorList>
    </citation>
    <scope>NUCLEOTIDE SEQUENCE [LARGE SCALE GENOMIC DNA]</scope>
</reference>
<sequence length="198" mass="20559">MQAIDKLSAALSAAGLMQAAEKRASAAGLGRTPSLDEVLRWLRELEATTPADLGPEWQQRGPLIFTWLRSPAMLRQLHASVGQVSNVATSMCAVACKLLLHLAASKDSCSSIIFSSSSSSSSSNSSTAAAALPVAAQLAPHLLTGQADLLMHTQDASPELAYMVHGATGLAGALAAGMKWKAAELLLLLQQQQQADAA</sequence>
<evidence type="ECO:0000313" key="1">
    <source>
        <dbReference type="EMBL" id="SZX67310.1"/>
    </source>
</evidence>
<name>A0A383VQY8_TETOB</name>